<feature type="region of interest" description="Disordered" evidence="1">
    <location>
        <begin position="1"/>
        <end position="54"/>
    </location>
</feature>
<reference evidence="3" key="1">
    <citation type="submission" date="2017-10" db="EMBL/GenBank/DDBJ databases">
        <authorList>
            <person name="Regsiter A."/>
            <person name="William W."/>
        </authorList>
    </citation>
    <scope>NUCLEOTIDE SEQUENCE [LARGE SCALE GENOMIC DNA]</scope>
</reference>
<gene>
    <name evidence="2" type="ORF">TK0001_5220</name>
</gene>
<organism evidence="2 3">
    <name type="scientific">Methylorubrum extorquens</name>
    <name type="common">Methylobacterium dichloromethanicum</name>
    <name type="synonym">Methylobacterium extorquens</name>
    <dbReference type="NCBI Taxonomy" id="408"/>
    <lineage>
        <taxon>Bacteria</taxon>
        <taxon>Pseudomonadati</taxon>
        <taxon>Pseudomonadota</taxon>
        <taxon>Alphaproteobacteria</taxon>
        <taxon>Hyphomicrobiales</taxon>
        <taxon>Methylobacteriaceae</taxon>
        <taxon>Methylorubrum</taxon>
    </lineage>
</organism>
<protein>
    <submittedName>
        <fullName evidence="2">Uncharacterized protein</fullName>
    </submittedName>
</protein>
<dbReference type="RefSeq" id="WP_015821407.1">
    <property type="nucleotide sequence ID" value="NZ_BJVP01000005.1"/>
</dbReference>
<evidence type="ECO:0000313" key="2">
    <source>
        <dbReference type="EMBL" id="SOR31796.1"/>
    </source>
</evidence>
<dbReference type="GeneID" id="72993074"/>
<dbReference type="EMBL" id="LT962688">
    <property type="protein sequence ID" value="SOR31796.1"/>
    <property type="molecule type" value="Genomic_DNA"/>
</dbReference>
<sequence length="54" mass="5688">MDKQNGDDRETDRERQDGHKPANSAPDAVKDPNEKTDGKPGAPAQGDETDPGAG</sequence>
<feature type="compositionally biased region" description="Basic and acidic residues" evidence="1">
    <location>
        <begin position="28"/>
        <end position="38"/>
    </location>
</feature>
<evidence type="ECO:0000256" key="1">
    <source>
        <dbReference type="SAM" id="MobiDB-lite"/>
    </source>
</evidence>
<proteinExistence type="predicted"/>
<dbReference type="AlphaFoldDB" id="A0A2N9AWU3"/>
<dbReference type="Proteomes" id="UP000233769">
    <property type="component" value="Chromosome tk0001"/>
</dbReference>
<name>A0A2N9AWU3_METEX</name>
<feature type="compositionally biased region" description="Basic and acidic residues" evidence="1">
    <location>
        <begin position="1"/>
        <end position="20"/>
    </location>
</feature>
<evidence type="ECO:0000313" key="3">
    <source>
        <dbReference type="Proteomes" id="UP000233769"/>
    </source>
</evidence>
<accession>A0A2N9AWU3</accession>